<dbReference type="RefSeq" id="WP_219052160.1">
    <property type="nucleotide sequence ID" value="NZ_JAHWDP010000002.1"/>
</dbReference>
<dbReference type="EMBL" id="JAHWDP010000002">
    <property type="protein sequence ID" value="MBW2937746.1"/>
    <property type="molecule type" value="Genomic_DNA"/>
</dbReference>
<accession>A0A9X1FNL8</accession>
<sequence length="522" mass="60100">MYGLLFFCATSVAQKNNDFSEMLLEASSVLYSQPQQAIKITEHVLKNSENTNQKIKAYLLEARAYYVSGDYNLTALNTLEAKKLAEASEDFEMQMEINIFGIHMLNLLGLDLAAEKYVEFTQLIIGDNNISNKTLYYSAAEEILKANKRIELQQFSDAIPHITTAIEILKKIPNSYAEVETQVTLIETYSKAYNKDSTQAFLKTFKNKIEKKTPNEFLKMIVLNQLGEVYFMKKQYPNAQLVFDEALLIAEHLSNKPYRFRILENKAINSMAMGDTENFYSLKKVSAELSKEVETNEESAVNSVFNYTNANHTAKRDEVYNTQNRIKTILGSALLLLVLTWLGLRVRYRARIKQYEDFIRYFENRQKATVEKDLSQNDSIKKEVTKSLNIPKETEELLIQKLEQFENSTNFTKKDMSLAQLASQFDTNTKYLSEVINSHKGKNFNSYINELRINYIIDKLKFNKKYLQYKISYLAEESGFSSHSSFATVFKSVTGISPTVFIDILKSKKLVSKSSKIYEHAE</sequence>
<comment type="caution">
    <text evidence="3">The sequence shown here is derived from an EMBL/GenBank/DDBJ whole genome shotgun (WGS) entry which is preliminary data.</text>
</comment>
<gene>
    <name evidence="3" type="ORF">KXJ69_06480</name>
</gene>
<organism evidence="3 4">
    <name type="scientific">Halomarinibacterium sedimenti</name>
    <dbReference type="NCBI Taxonomy" id="2857106"/>
    <lineage>
        <taxon>Bacteria</taxon>
        <taxon>Pseudomonadati</taxon>
        <taxon>Bacteroidota</taxon>
        <taxon>Flavobacteriia</taxon>
        <taxon>Flavobacteriales</taxon>
        <taxon>Flavobacteriaceae</taxon>
        <taxon>Halomarinibacterium</taxon>
    </lineage>
</organism>
<keyword evidence="1" id="KW-0238">DNA-binding</keyword>
<dbReference type="PANTHER" id="PTHR43280:SF2">
    <property type="entry name" value="HTH-TYPE TRANSCRIPTIONAL REGULATOR EXSA"/>
    <property type="match status" value="1"/>
</dbReference>
<evidence type="ECO:0000259" key="2">
    <source>
        <dbReference type="PROSITE" id="PS01124"/>
    </source>
</evidence>
<evidence type="ECO:0000313" key="4">
    <source>
        <dbReference type="Proteomes" id="UP001138686"/>
    </source>
</evidence>
<dbReference type="Proteomes" id="UP001138686">
    <property type="component" value="Unassembled WGS sequence"/>
</dbReference>
<dbReference type="AlphaFoldDB" id="A0A9X1FNL8"/>
<feature type="domain" description="HTH araC/xylS-type" evidence="2">
    <location>
        <begin position="410"/>
        <end position="504"/>
    </location>
</feature>
<dbReference type="PANTHER" id="PTHR43280">
    <property type="entry name" value="ARAC-FAMILY TRANSCRIPTIONAL REGULATOR"/>
    <property type="match status" value="1"/>
</dbReference>
<evidence type="ECO:0000313" key="3">
    <source>
        <dbReference type="EMBL" id="MBW2937746.1"/>
    </source>
</evidence>
<dbReference type="SMART" id="SM00342">
    <property type="entry name" value="HTH_ARAC"/>
    <property type="match status" value="1"/>
</dbReference>
<dbReference type="PROSITE" id="PS01124">
    <property type="entry name" value="HTH_ARAC_FAMILY_2"/>
    <property type="match status" value="1"/>
</dbReference>
<evidence type="ECO:0000256" key="1">
    <source>
        <dbReference type="ARBA" id="ARBA00023125"/>
    </source>
</evidence>
<keyword evidence="4" id="KW-1185">Reference proteome</keyword>
<proteinExistence type="predicted"/>
<reference evidence="3" key="1">
    <citation type="submission" date="2021-07" db="EMBL/GenBank/DDBJ databases">
        <title>Aureisphaera sp. CAU 1614 isolated from sea sediment.</title>
        <authorList>
            <person name="Kim W."/>
        </authorList>
    </citation>
    <scope>NUCLEOTIDE SEQUENCE</scope>
    <source>
        <strain evidence="3">CAU 1614</strain>
    </source>
</reference>
<dbReference type="GO" id="GO:0003700">
    <property type="term" value="F:DNA-binding transcription factor activity"/>
    <property type="evidence" value="ECO:0007669"/>
    <property type="project" value="InterPro"/>
</dbReference>
<name>A0A9X1FNL8_9FLAO</name>
<protein>
    <submittedName>
        <fullName evidence="3">Helix-turn-helix transcriptional regulator</fullName>
    </submittedName>
</protein>
<dbReference type="Pfam" id="PF12833">
    <property type="entry name" value="HTH_18"/>
    <property type="match status" value="1"/>
</dbReference>
<dbReference type="InterPro" id="IPR018060">
    <property type="entry name" value="HTH_AraC"/>
</dbReference>
<dbReference type="GO" id="GO:0043565">
    <property type="term" value="F:sequence-specific DNA binding"/>
    <property type="evidence" value="ECO:0007669"/>
    <property type="project" value="InterPro"/>
</dbReference>